<keyword evidence="1" id="KW-0732">Signal</keyword>
<dbReference type="STRING" id="321146.A0A139HFS3"/>
<dbReference type="Proteomes" id="UP000070133">
    <property type="component" value="Unassembled WGS sequence"/>
</dbReference>
<dbReference type="Gene3D" id="2.30.180.10">
    <property type="entry name" value="FAS1 domain"/>
    <property type="match status" value="2"/>
</dbReference>
<feature type="domain" description="FAS1" evidence="2">
    <location>
        <begin position="17"/>
        <end position="173"/>
    </location>
</feature>
<evidence type="ECO:0000256" key="1">
    <source>
        <dbReference type="SAM" id="SignalP"/>
    </source>
</evidence>
<gene>
    <name evidence="3" type="ORF">AC578_2703</name>
</gene>
<keyword evidence="4" id="KW-1185">Reference proteome</keyword>
<dbReference type="GO" id="GO:0000329">
    <property type="term" value="C:fungal-type vacuole membrane"/>
    <property type="evidence" value="ECO:0007669"/>
    <property type="project" value="TreeGrafter"/>
</dbReference>
<dbReference type="FunFam" id="2.30.180.10:FF:000032">
    <property type="entry name" value="Fasciclin domain-containing protein, putative"/>
    <property type="match status" value="1"/>
</dbReference>
<dbReference type="SUPFAM" id="SSF82153">
    <property type="entry name" value="FAS1 domain"/>
    <property type="match status" value="2"/>
</dbReference>
<dbReference type="PANTHER" id="PTHR10900:SF77">
    <property type="entry name" value="FI19380P1"/>
    <property type="match status" value="1"/>
</dbReference>
<dbReference type="PROSITE" id="PS50213">
    <property type="entry name" value="FAS1"/>
    <property type="match status" value="2"/>
</dbReference>
<comment type="caution">
    <text evidence="3">The sequence shown here is derived from an EMBL/GenBank/DDBJ whole genome shotgun (WGS) entry which is preliminary data.</text>
</comment>
<evidence type="ECO:0000313" key="3">
    <source>
        <dbReference type="EMBL" id="KXT01321.1"/>
    </source>
</evidence>
<dbReference type="OrthoDB" id="286301at2759"/>
<dbReference type="AlphaFoldDB" id="A0A139HFS3"/>
<proteinExistence type="predicted"/>
<organism evidence="3 4">
    <name type="scientific">Pseudocercospora eumusae</name>
    <dbReference type="NCBI Taxonomy" id="321146"/>
    <lineage>
        <taxon>Eukaryota</taxon>
        <taxon>Fungi</taxon>
        <taxon>Dikarya</taxon>
        <taxon>Ascomycota</taxon>
        <taxon>Pezizomycotina</taxon>
        <taxon>Dothideomycetes</taxon>
        <taxon>Dothideomycetidae</taxon>
        <taxon>Mycosphaerellales</taxon>
        <taxon>Mycosphaerellaceae</taxon>
        <taxon>Pseudocercospora</taxon>
    </lineage>
</organism>
<reference evidence="3 4" key="1">
    <citation type="submission" date="2015-07" db="EMBL/GenBank/DDBJ databases">
        <title>Comparative genomics of the Sigatoka disease complex on banana suggests a link between parallel evolutionary changes in Pseudocercospora fijiensis and Pseudocercospora eumusae and increased virulence on the banana host.</title>
        <authorList>
            <person name="Chang T.-C."/>
            <person name="Salvucci A."/>
            <person name="Crous P.W."/>
            <person name="Stergiopoulos I."/>
        </authorList>
    </citation>
    <scope>NUCLEOTIDE SEQUENCE [LARGE SCALE GENOMIC DNA]</scope>
    <source>
        <strain evidence="3 4">CBS 114824</strain>
    </source>
</reference>
<accession>A0A139HFS3</accession>
<feature type="signal peptide" evidence="1">
    <location>
        <begin position="1"/>
        <end position="17"/>
    </location>
</feature>
<evidence type="ECO:0000259" key="2">
    <source>
        <dbReference type="PROSITE" id="PS50213"/>
    </source>
</evidence>
<dbReference type="PANTHER" id="PTHR10900">
    <property type="entry name" value="PERIOSTIN-RELATED"/>
    <property type="match status" value="1"/>
</dbReference>
<dbReference type="GO" id="GO:0016236">
    <property type="term" value="P:macroautophagy"/>
    <property type="evidence" value="ECO:0007669"/>
    <property type="project" value="TreeGrafter"/>
</dbReference>
<evidence type="ECO:0000313" key="4">
    <source>
        <dbReference type="Proteomes" id="UP000070133"/>
    </source>
</evidence>
<dbReference type="InterPro" id="IPR000782">
    <property type="entry name" value="FAS1_domain"/>
</dbReference>
<dbReference type="InterPro" id="IPR036378">
    <property type="entry name" value="FAS1_dom_sf"/>
</dbReference>
<sequence length="311" mass="32301">MHFTSFFLSTILSAVVAQDLVSVLKSQPDLSTLLAALEKIPDVTKTVAAACNITILAPTNDAFACVPPESAVGKALAAGDTEAITALISYHVLNGTYRSTDFKKTPTFVNSLLTPALTIGGEAVTNVTKGQNVELILNGSNAEVISGRGKVSSVTKANIQVGGITIHKIDQVLTIPAKASVVAQAAGLTSAVDALTKASLAKVVDSLANLTIFVPTNEAFKSVPADISVETLTEVLTYHAVKGSVLFSTDLSNTSVTTLQGADIVVTVSDDGVMVNQAKVVKADVLIANGVAHVIDRVLMPPIGKGRRWVR</sequence>
<protein>
    <recommendedName>
        <fullName evidence="2">FAS1 domain-containing protein</fullName>
    </recommendedName>
</protein>
<feature type="domain" description="FAS1" evidence="2">
    <location>
        <begin position="175"/>
        <end position="299"/>
    </location>
</feature>
<dbReference type="SMART" id="SM00554">
    <property type="entry name" value="FAS1"/>
    <property type="match status" value="2"/>
</dbReference>
<feature type="chain" id="PRO_5007806675" description="FAS1 domain-containing protein" evidence="1">
    <location>
        <begin position="18"/>
        <end position="311"/>
    </location>
</feature>
<dbReference type="EMBL" id="LFZN01000057">
    <property type="protein sequence ID" value="KXT01321.1"/>
    <property type="molecule type" value="Genomic_DNA"/>
</dbReference>
<dbReference type="Pfam" id="PF02469">
    <property type="entry name" value="Fasciclin"/>
    <property type="match status" value="2"/>
</dbReference>
<name>A0A139HFS3_9PEZI</name>
<dbReference type="InterPro" id="IPR050904">
    <property type="entry name" value="Adhesion/Biosynth-related"/>
</dbReference>